<keyword evidence="2" id="KW-1185">Reference proteome</keyword>
<dbReference type="OrthoDB" id="3938867at2759"/>
<dbReference type="HOGENOM" id="CLU_085467_0_0_1"/>
<accession>G2Q2R9</accession>
<protein>
    <submittedName>
        <fullName evidence="1">Uncharacterized protein</fullName>
    </submittedName>
</protein>
<dbReference type="EMBL" id="CP003002">
    <property type="protein sequence ID" value="AEO54286.1"/>
    <property type="molecule type" value="Genomic_DNA"/>
</dbReference>
<dbReference type="InParanoid" id="G2Q2R9"/>
<dbReference type="KEGG" id="mtm:MYCTH_2313755"/>
<dbReference type="AlphaFoldDB" id="G2Q2R9"/>
<dbReference type="eggNOG" id="ENOG502SP9G">
    <property type="taxonomic scope" value="Eukaryota"/>
</dbReference>
<sequence length="234" mass="26214">MGTRHLICVFWKGKWVLAQYGQFDGYPEGQGVKIFNFLSYARNIDNLKAGLDHYIYEPTKEELDAIWAECDAWDENRLAQGLPYQHNMFGINQLYPSLARETSAGILGIIARASQTGSEDGTDGSAGMRAKKVPVSLDLEFANETLFCEWAYVIDLDKEILEIYGGGEHKHDGHRFKDVGSEDAPVPAFICSFSFSELYLMRSAEEFLDKVREAIDEQSGADEPSDIIDGEGNH</sequence>
<evidence type="ECO:0000313" key="2">
    <source>
        <dbReference type="Proteomes" id="UP000007322"/>
    </source>
</evidence>
<dbReference type="OMA" id="YHIAQYG"/>
<dbReference type="GeneID" id="11513261"/>
<evidence type="ECO:0000313" key="1">
    <source>
        <dbReference type="EMBL" id="AEO54286.1"/>
    </source>
</evidence>
<reference evidence="1 2" key="1">
    <citation type="journal article" date="2011" name="Nat. Biotechnol.">
        <title>Comparative genomic analysis of the thermophilic biomass-degrading fungi Myceliophthora thermophila and Thielavia terrestris.</title>
        <authorList>
            <person name="Berka R.M."/>
            <person name="Grigoriev I.V."/>
            <person name="Otillar R."/>
            <person name="Salamov A."/>
            <person name="Grimwood J."/>
            <person name="Reid I."/>
            <person name="Ishmael N."/>
            <person name="John T."/>
            <person name="Darmond C."/>
            <person name="Moisan M.-C."/>
            <person name="Henrissat B."/>
            <person name="Coutinho P.M."/>
            <person name="Lombard V."/>
            <person name="Natvig D.O."/>
            <person name="Lindquist E."/>
            <person name="Schmutz J."/>
            <person name="Lucas S."/>
            <person name="Harris P."/>
            <person name="Powlowski J."/>
            <person name="Bellemare A."/>
            <person name="Taylor D."/>
            <person name="Butler G."/>
            <person name="de Vries R.P."/>
            <person name="Allijn I.E."/>
            <person name="van den Brink J."/>
            <person name="Ushinsky S."/>
            <person name="Storms R."/>
            <person name="Powell A.J."/>
            <person name="Paulsen I.T."/>
            <person name="Elbourne L.D.H."/>
            <person name="Baker S.E."/>
            <person name="Magnuson J."/>
            <person name="LaBoissiere S."/>
            <person name="Clutterbuck A.J."/>
            <person name="Martinez D."/>
            <person name="Wogulis M."/>
            <person name="de Leon A.L."/>
            <person name="Rey M.W."/>
            <person name="Tsang A."/>
        </authorList>
    </citation>
    <scope>NUCLEOTIDE SEQUENCE [LARGE SCALE GENOMIC DNA]</scope>
    <source>
        <strain evidence="2">ATCC 42464 / BCRC 31852 / DSM 1799</strain>
    </source>
</reference>
<gene>
    <name evidence="1" type="ORF">MYCTH_2313755</name>
</gene>
<proteinExistence type="predicted"/>
<dbReference type="VEuPathDB" id="FungiDB:MYCTH_2313755"/>
<dbReference type="RefSeq" id="XP_003659531.1">
    <property type="nucleotide sequence ID" value="XM_003659483.1"/>
</dbReference>
<name>G2Q2R9_THET4</name>
<dbReference type="Proteomes" id="UP000007322">
    <property type="component" value="Chromosome 1"/>
</dbReference>
<organism evidence="1 2">
    <name type="scientific">Thermothelomyces thermophilus (strain ATCC 42464 / BCRC 31852 / DSM 1799)</name>
    <name type="common">Sporotrichum thermophile</name>
    <dbReference type="NCBI Taxonomy" id="573729"/>
    <lineage>
        <taxon>Eukaryota</taxon>
        <taxon>Fungi</taxon>
        <taxon>Dikarya</taxon>
        <taxon>Ascomycota</taxon>
        <taxon>Pezizomycotina</taxon>
        <taxon>Sordariomycetes</taxon>
        <taxon>Sordariomycetidae</taxon>
        <taxon>Sordariales</taxon>
        <taxon>Chaetomiaceae</taxon>
        <taxon>Thermothelomyces</taxon>
    </lineage>
</organism>